<comment type="miscellaneous">
    <text evidence="4">During catalysis, the active site Cys acts as a nucleophile attacking the alpha-carbonyl group of tRNA-bound glutamate with the formation of a thioester intermediate between enzyme and glutamate, and the concomitant release of tRNA(Glu). The thioester intermediate is finally reduced by direct hydride transfer from NADPH, to form the product GSA.</text>
</comment>
<evidence type="ECO:0000313" key="8">
    <source>
        <dbReference type="Proteomes" id="UP000000379"/>
    </source>
</evidence>
<dbReference type="PANTHER" id="PTHR43013">
    <property type="entry name" value="GLUTAMYL-TRNA REDUCTASE"/>
    <property type="match status" value="1"/>
</dbReference>
<evidence type="ECO:0000256" key="3">
    <source>
        <dbReference type="ARBA" id="ARBA00023244"/>
    </source>
</evidence>
<comment type="function">
    <text evidence="4">Catalyzes the NADPH-dependent reduction of glutamyl-tRNA(Glu) to glutamate 1-semialdehyde (GSA).</text>
</comment>
<feature type="active site" description="Nucleophile" evidence="4">
    <location>
        <position position="47"/>
    </location>
</feature>
<organism evidence="7 8">
    <name type="scientific">Truepera radiovictrix (strain DSM 17093 / CIP 108686 / LMG 22925 / RQ-24)</name>
    <dbReference type="NCBI Taxonomy" id="649638"/>
    <lineage>
        <taxon>Bacteria</taxon>
        <taxon>Thermotogati</taxon>
        <taxon>Deinococcota</taxon>
        <taxon>Deinococci</taxon>
        <taxon>Trueperales</taxon>
        <taxon>Trueperaceae</taxon>
        <taxon>Truepera</taxon>
    </lineage>
</organism>
<dbReference type="Gene3D" id="3.30.460.30">
    <property type="entry name" value="Glutamyl-tRNA reductase, N-terminal domain"/>
    <property type="match status" value="1"/>
</dbReference>
<dbReference type="Pfam" id="PF05201">
    <property type="entry name" value="GlutR_N"/>
    <property type="match status" value="1"/>
</dbReference>
<proteinExistence type="inferred from homology"/>
<dbReference type="HAMAP" id="MF_00087">
    <property type="entry name" value="Glu_tRNA_reductase"/>
    <property type="match status" value="1"/>
</dbReference>
<dbReference type="KEGG" id="tra:Trad_0228"/>
<dbReference type="Gene3D" id="3.40.50.720">
    <property type="entry name" value="NAD(P)-binding Rossmann-like Domain"/>
    <property type="match status" value="1"/>
</dbReference>
<dbReference type="eggNOG" id="COG0373">
    <property type="taxonomic scope" value="Bacteria"/>
</dbReference>
<comment type="catalytic activity">
    <reaction evidence="4">
        <text>(S)-4-amino-5-oxopentanoate + tRNA(Glu) + NADP(+) = L-glutamyl-tRNA(Glu) + NADPH + H(+)</text>
        <dbReference type="Rhea" id="RHEA:12344"/>
        <dbReference type="Rhea" id="RHEA-COMP:9663"/>
        <dbReference type="Rhea" id="RHEA-COMP:9680"/>
        <dbReference type="ChEBI" id="CHEBI:15378"/>
        <dbReference type="ChEBI" id="CHEBI:57501"/>
        <dbReference type="ChEBI" id="CHEBI:57783"/>
        <dbReference type="ChEBI" id="CHEBI:58349"/>
        <dbReference type="ChEBI" id="CHEBI:78442"/>
        <dbReference type="ChEBI" id="CHEBI:78520"/>
        <dbReference type="EC" id="1.2.1.70"/>
    </reaction>
</comment>
<comment type="domain">
    <text evidence="4">Possesses an unusual extended V-shaped dimeric structure with each monomer consisting of three distinct domains arranged along a curved 'spinal' alpha-helix. The N-terminal catalytic domain specifically recognizes the glutamate moiety of the substrate. The second domain is the NADPH-binding domain, and the third C-terminal domain is responsible for dimerization.</text>
</comment>
<comment type="subunit">
    <text evidence="4">Homodimer.</text>
</comment>
<dbReference type="EC" id="1.2.1.70" evidence="4"/>
<evidence type="ECO:0000256" key="2">
    <source>
        <dbReference type="ARBA" id="ARBA00023002"/>
    </source>
</evidence>
<evidence type="ECO:0000256" key="4">
    <source>
        <dbReference type="HAMAP-Rule" id="MF_00087"/>
    </source>
</evidence>
<keyword evidence="8" id="KW-1185">Reference proteome</keyword>
<dbReference type="GO" id="GO:0008883">
    <property type="term" value="F:glutamyl-tRNA reductase activity"/>
    <property type="evidence" value="ECO:0007669"/>
    <property type="project" value="UniProtKB-UniRule"/>
</dbReference>
<dbReference type="HOGENOM" id="CLU_035113_1_0_0"/>
<comment type="pathway">
    <text evidence="4">Porphyrin-containing compound metabolism; protoporphyrin-IX biosynthesis; 5-aminolevulinate from L-glutamyl-tRNA(Glu): step 1/2.</text>
</comment>
<dbReference type="AlphaFoldDB" id="D7CY08"/>
<feature type="binding site" evidence="4">
    <location>
        <position position="99"/>
    </location>
    <ligand>
        <name>substrate</name>
    </ligand>
</feature>
<evidence type="ECO:0000259" key="6">
    <source>
        <dbReference type="Pfam" id="PF05201"/>
    </source>
</evidence>
<name>D7CY08_TRURR</name>
<keyword evidence="2 4" id="KW-0560">Oxidoreductase</keyword>
<dbReference type="EMBL" id="CP002049">
    <property type="protein sequence ID" value="ADI13368.1"/>
    <property type="molecule type" value="Genomic_DNA"/>
</dbReference>
<keyword evidence="1 4" id="KW-0521">NADP</keyword>
<dbReference type="Proteomes" id="UP000000379">
    <property type="component" value="Chromosome"/>
</dbReference>
<dbReference type="Pfam" id="PF01488">
    <property type="entry name" value="Shikimate_DH"/>
    <property type="match status" value="1"/>
</dbReference>
<dbReference type="PANTHER" id="PTHR43013:SF1">
    <property type="entry name" value="GLUTAMYL-TRNA REDUCTASE"/>
    <property type="match status" value="1"/>
</dbReference>
<feature type="domain" description="Quinate/shikimate 5-dehydrogenase/glutamyl-tRNA reductase" evidence="5">
    <location>
        <begin position="172"/>
        <end position="287"/>
    </location>
</feature>
<protein>
    <recommendedName>
        <fullName evidence="4">Glutamyl-tRNA reductase</fullName>
        <shortName evidence="4">GluTR</shortName>
        <ecNumber evidence="4">1.2.1.70</ecNumber>
    </recommendedName>
</protein>
<dbReference type="OrthoDB" id="110209at2"/>
<dbReference type="SUPFAM" id="SSF51735">
    <property type="entry name" value="NAD(P)-binding Rossmann-fold domains"/>
    <property type="match status" value="1"/>
</dbReference>
<keyword evidence="3 4" id="KW-0627">Porphyrin biosynthesis</keyword>
<dbReference type="InterPro" id="IPR006151">
    <property type="entry name" value="Shikm_DH/Glu-tRNA_Rdtase"/>
</dbReference>
<reference evidence="8" key="1">
    <citation type="submission" date="2010-05" db="EMBL/GenBank/DDBJ databases">
        <title>The complete genome of Truepera radiovictris DSM 17093.</title>
        <authorList>
            <consortium name="US DOE Joint Genome Institute (JGI-PGF)"/>
            <person name="Lucas S."/>
            <person name="Copeland A."/>
            <person name="Lapidus A."/>
            <person name="Glavina del Rio T."/>
            <person name="Dalin E."/>
            <person name="Tice H."/>
            <person name="Bruce D."/>
            <person name="Goodwin L."/>
            <person name="Pitluck S."/>
            <person name="Kyrpides N."/>
            <person name="Mavromatis K."/>
            <person name="Ovchinnikova G."/>
            <person name="Munk A.C."/>
            <person name="Detter J.C."/>
            <person name="Han C."/>
            <person name="Tapia R."/>
            <person name="Land M."/>
            <person name="Hauser L."/>
            <person name="Markowitz V."/>
            <person name="Cheng J.-F."/>
            <person name="Hugenholtz P."/>
            <person name="Woyke T."/>
            <person name="Wu D."/>
            <person name="Tindall B."/>
            <person name="Pomrenke H.G."/>
            <person name="Brambilla E."/>
            <person name="Klenk H.-P."/>
            <person name="Eisen J.A."/>
        </authorList>
    </citation>
    <scope>NUCLEOTIDE SEQUENCE [LARGE SCALE GENOMIC DNA]</scope>
    <source>
        <strain evidence="8">DSM 17093 / CIP 108686 / LMG 22925 / RQ-24</strain>
    </source>
</reference>
<dbReference type="STRING" id="649638.Trad_0228"/>
<feature type="binding site" evidence="4">
    <location>
        <position position="110"/>
    </location>
    <ligand>
        <name>substrate</name>
    </ligand>
</feature>
<evidence type="ECO:0000259" key="5">
    <source>
        <dbReference type="Pfam" id="PF01488"/>
    </source>
</evidence>
<evidence type="ECO:0000313" key="7">
    <source>
        <dbReference type="EMBL" id="ADI13368.1"/>
    </source>
</evidence>
<feature type="binding site" evidence="4">
    <location>
        <begin position="104"/>
        <end position="106"/>
    </location>
    <ligand>
        <name>substrate</name>
    </ligand>
</feature>
<dbReference type="InterPro" id="IPR036291">
    <property type="entry name" value="NAD(P)-bd_dom_sf"/>
</dbReference>
<comment type="caution">
    <text evidence="4">Lacks conserved residue(s) required for the propagation of feature annotation.</text>
</comment>
<dbReference type="UniPathway" id="UPA00251">
    <property type="reaction ID" value="UER00316"/>
</dbReference>
<gene>
    <name evidence="4" type="primary">hemA</name>
    <name evidence="7" type="ordered locus">Trad_0228</name>
</gene>
<dbReference type="InterPro" id="IPR015895">
    <property type="entry name" value="4pyrrol_synth_GluRdtase_N"/>
</dbReference>
<reference evidence="7 8" key="2">
    <citation type="journal article" date="2011" name="Stand. Genomic Sci.">
        <title>Complete genome sequence of Truepera radiovictrix type strain (RQ-24).</title>
        <authorList>
            <person name="Ivanova N."/>
            <person name="Rohde C."/>
            <person name="Munk C."/>
            <person name="Nolan M."/>
            <person name="Lucas S."/>
            <person name="Del Rio T.G."/>
            <person name="Tice H."/>
            <person name="Deshpande S."/>
            <person name="Cheng J.F."/>
            <person name="Tapia R."/>
            <person name="Han C."/>
            <person name="Goodwin L."/>
            <person name="Pitluck S."/>
            <person name="Liolios K."/>
            <person name="Mavromatis K."/>
            <person name="Mikhailova N."/>
            <person name="Pati A."/>
            <person name="Chen A."/>
            <person name="Palaniappan K."/>
            <person name="Land M."/>
            <person name="Hauser L."/>
            <person name="Chang Y.J."/>
            <person name="Jeffries C.D."/>
            <person name="Brambilla E."/>
            <person name="Rohde M."/>
            <person name="Goker M."/>
            <person name="Tindall B.J."/>
            <person name="Woyke T."/>
            <person name="Bristow J."/>
            <person name="Eisen J.A."/>
            <person name="Markowitz V."/>
            <person name="Hugenholtz P."/>
            <person name="Kyrpides N.C."/>
            <person name="Klenk H.P."/>
            <person name="Lapidus A."/>
        </authorList>
    </citation>
    <scope>NUCLEOTIDE SEQUENCE [LARGE SCALE GENOMIC DNA]</scope>
    <source>
        <strain evidence="8">DSM 17093 / CIP 108686 / LMG 22925 / RQ-24</strain>
    </source>
</reference>
<dbReference type="GO" id="GO:0050661">
    <property type="term" value="F:NADP binding"/>
    <property type="evidence" value="ECO:0007669"/>
    <property type="project" value="InterPro"/>
</dbReference>
<feature type="domain" description="Glutamyl-tRNA reductase N-terminal" evidence="6">
    <location>
        <begin position="7"/>
        <end position="145"/>
    </location>
</feature>
<sequence length="403" mass="42904">MERLALIGVSHRRGGAAALEAWQAAFKPPYSELAGLGFAEWVPIVTCNRWDVVVALPKTMDVAQARALLTPTGQLCRPYAYTGDGALEQLTRIAASLDSLNPGEDQIMAQVRSAFAAAQAAGSTGPLTSFAFHTALRIAKKVRREVALAPLKTSLFSLARPDLLRALPQGGSVAVLGAGEMGSLAAKTLASEPGFDLLIVNRSAPRARQLARHLGARSSSLEAFLAAPPPVDALVCATPVRALIDPLLVQRLPELKLIIDLGVPRNVHPEVIEASRVRVLDVDTLQAAGRTRREALQEKLAAAEVILQEALEGALEAWTERQLGPSIQRLRQLYLATTLDALGDGVGSEEAARLAHRFAHVPVKGLRAVARTYGLEAAQMFLAEAGLGELRLGEAYAADASRE</sequence>
<dbReference type="InterPro" id="IPR036343">
    <property type="entry name" value="GluRdtase_N_sf"/>
</dbReference>
<dbReference type="RefSeq" id="WP_013176748.1">
    <property type="nucleotide sequence ID" value="NC_014221.1"/>
</dbReference>
<dbReference type="SUPFAM" id="SSF69742">
    <property type="entry name" value="Glutamyl tRNA-reductase catalytic, N-terminal domain"/>
    <property type="match status" value="1"/>
</dbReference>
<feature type="binding site" evidence="4">
    <location>
        <begin position="177"/>
        <end position="182"/>
    </location>
    <ligand>
        <name>NADP(+)</name>
        <dbReference type="ChEBI" id="CHEBI:58349"/>
    </ligand>
</feature>
<comment type="similarity">
    <text evidence="4">Belongs to the glutamyl-tRNA reductase family.</text>
</comment>
<dbReference type="InterPro" id="IPR000343">
    <property type="entry name" value="4pyrrol_synth_GluRdtase"/>
</dbReference>
<accession>D7CY08</accession>
<evidence type="ECO:0000256" key="1">
    <source>
        <dbReference type="ARBA" id="ARBA00022857"/>
    </source>
</evidence>
<dbReference type="GO" id="GO:0019353">
    <property type="term" value="P:protoporphyrinogen IX biosynthetic process from glutamate"/>
    <property type="evidence" value="ECO:0007669"/>
    <property type="project" value="TreeGrafter"/>
</dbReference>
<feature type="binding site" evidence="4">
    <location>
        <begin position="46"/>
        <end position="49"/>
    </location>
    <ligand>
        <name>substrate</name>
    </ligand>
</feature>